<keyword evidence="1" id="KW-0808">Transferase</keyword>
<feature type="transmembrane region" description="Helical" evidence="2">
    <location>
        <begin position="69"/>
        <end position="90"/>
    </location>
</feature>
<keyword evidence="5" id="KW-1185">Reference proteome</keyword>
<reference evidence="4" key="1">
    <citation type="submission" date="2023-03" db="EMBL/GenBank/DDBJ databases">
        <title>Massive genome expansion in bonnet fungi (Mycena s.s.) driven by repeated elements and novel gene families across ecological guilds.</title>
        <authorList>
            <consortium name="Lawrence Berkeley National Laboratory"/>
            <person name="Harder C.B."/>
            <person name="Miyauchi S."/>
            <person name="Viragh M."/>
            <person name="Kuo A."/>
            <person name="Thoen E."/>
            <person name="Andreopoulos B."/>
            <person name="Lu D."/>
            <person name="Skrede I."/>
            <person name="Drula E."/>
            <person name="Henrissat B."/>
            <person name="Morin E."/>
            <person name="Kohler A."/>
            <person name="Barry K."/>
            <person name="LaButti K."/>
            <person name="Morin E."/>
            <person name="Salamov A."/>
            <person name="Lipzen A."/>
            <person name="Mereny Z."/>
            <person name="Hegedus B."/>
            <person name="Baldrian P."/>
            <person name="Stursova M."/>
            <person name="Weitz H."/>
            <person name="Taylor A."/>
            <person name="Grigoriev I.V."/>
            <person name="Nagy L.G."/>
            <person name="Martin F."/>
            <person name="Kauserud H."/>
        </authorList>
    </citation>
    <scope>NUCLEOTIDE SEQUENCE</scope>
    <source>
        <strain evidence="4">CBHHK182m</strain>
    </source>
</reference>
<gene>
    <name evidence="4" type="ORF">B0H16DRAFT_723883</name>
</gene>
<dbReference type="Pfam" id="PF00583">
    <property type="entry name" value="Acetyltransf_1"/>
    <property type="match status" value="1"/>
</dbReference>
<protein>
    <recommendedName>
        <fullName evidence="3">N-acetyltransferase domain-containing protein</fullName>
    </recommendedName>
</protein>
<evidence type="ECO:0000313" key="5">
    <source>
        <dbReference type="Proteomes" id="UP001215598"/>
    </source>
</evidence>
<feature type="domain" description="N-acetyltransferase" evidence="3">
    <location>
        <begin position="85"/>
        <end position="248"/>
    </location>
</feature>
<proteinExistence type="predicted"/>
<accession>A0AAD7NY07</accession>
<dbReference type="Proteomes" id="UP001215598">
    <property type="component" value="Unassembled WGS sequence"/>
</dbReference>
<dbReference type="EMBL" id="JARKIB010000005">
    <property type="protein sequence ID" value="KAJ7779685.1"/>
    <property type="molecule type" value="Genomic_DNA"/>
</dbReference>
<keyword evidence="2" id="KW-0812">Transmembrane</keyword>
<dbReference type="CDD" id="cd04301">
    <property type="entry name" value="NAT_SF"/>
    <property type="match status" value="1"/>
</dbReference>
<keyword evidence="2" id="KW-1133">Transmembrane helix</keyword>
<dbReference type="PANTHER" id="PTHR13947:SF37">
    <property type="entry name" value="LD18367P"/>
    <property type="match status" value="1"/>
</dbReference>
<dbReference type="InterPro" id="IPR050769">
    <property type="entry name" value="NAT_camello-type"/>
</dbReference>
<dbReference type="InterPro" id="IPR000182">
    <property type="entry name" value="GNAT_dom"/>
</dbReference>
<keyword evidence="2" id="KW-0472">Membrane</keyword>
<dbReference type="PANTHER" id="PTHR13947">
    <property type="entry name" value="GNAT FAMILY N-ACETYLTRANSFERASE"/>
    <property type="match status" value="1"/>
</dbReference>
<dbReference type="GO" id="GO:0008080">
    <property type="term" value="F:N-acetyltransferase activity"/>
    <property type="evidence" value="ECO:0007669"/>
    <property type="project" value="InterPro"/>
</dbReference>
<evidence type="ECO:0000256" key="2">
    <source>
        <dbReference type="SAM" id="Phobius"/>
    </source>
</evidence>
<feature type="transmembrane region" description="Helical" evidence="2">
    <location>
        <begin position="47"/>
        <end position="63"/>
    </location>
</feature>
<dbReference type="AlphaFoldDB" id="A0AAD7NY07"/>
<comment type="caution">
    <text evidence="4">The sequence shown here is derived from an EMBL/GenBank/DDBJ whole genome shotgun (WGS) entry which is preliminary data.</text>
</comment>
<dbReference type="SUPFAM" id="SSF55729">
    <property type="entry name" value="Acyl-CoA N-acyltransferases (Nat)"/>
    <property type="match status" value="1"/>
</dbReference>
<dbReference type="Gene3D" id="3.40.630.30">
    <property type="match status" value="1"/>
</dbReference>
<name>A0AAD7NY07_9AGAR</name>
<evidence type="ECO:0000313" key="4">
    <source>
        <dbReference type="EMBL" id="KAJ7779685.1"/>
    </source>
</evidence>
<sequence length="271" mass="29841">MSDIYIRQFRPSDFPQVRDLLLEVSVTGKGSVASVVKRGFLFKAPSVAAYLFVGAGLTLAWKLPVEEWISATGVGAATLLALGCTTFVLLRIWITHAMRGFCEEALAGDMRDIATHYGPPAAFFVAVRPTEKLHSDADLKAGEKESEKILGCVALEYLPERDASAAEIRHMLVSVNHRRRGLASRLILETIQHAETMPGVESIKLSTTEFQLGAQLLYEGFGWECEAVHRVGNRIVSGTARDHCRPVRVGEYSELCARAEQGAELRRSLRT</sequence>
<dbReference type="InterPro" id="IPR016181">
    <property type="entry name" value="Acyl_CoA_acyltransferase"/>
</dbReference>
<evidence type="ECO:0000259" key="3">
    <source>
        <dbReference type="PROSITE" id="PS51186"/>
    </source>
</evidence>
<organism evidence="4 5">
    <name type="scientific">Mycena metata</name>
    <dbReference type="NCBI Taxonomy" id="1033252"/>
    <lineage>
        <taxon>Eukaryota</taxon>
        <taxon>Fungi</taxon>
        <taxon>Dikarya</taxon>
        <taxon>Basidiomycota</taxon>
        <taxon>Agaricomycotina</taxon>
        <taxon>Agaricomycetes</taxon>
        <taxon>Agaricomycetidae</taxon>
        <taxon>Agaricales</taxon>
        <taxon>Marasmiineae</taxon>
        <taxon>Mycenaceae</taxon>
        <taxon>Mycena</taxon>
    </lineage>
</organism>
<evidence type="ECO:0000256" key="1">
    <source>
        <dbReference type="ARBA" id="ARBA00022679"/>
    </source>
</evidence>
<dbReference type="PROSITE" id="PS51186">
    <property type="entry name" value="GNAT"/>
    <property type="match status" value="1"/>
</dbReference>